<feature type="signal peptide" evidence="1">
    <location>
        <begin position="1"/>
        <end position="19"/>
    </location>
</feature>
<evidence type="ECO:0000313" key="2">
    <source>
        <dbReference type="EMBL" id="CAF1358220.1"/>
    </source>
</evidence>
<protein>
    <submittedName>
        <fullName evidence="2">Uncharacterized protein</fullName>
    </submittedName>
</protein>
<accession>A0A815HX63</accession>
<feature type="chain" id="PRO_5032520650" evidence="1">
    <location>
        <begin position="20"/>
        <end position="179"/>
    </location>
</feature>
<sequence length="179" mass="20422">MHRQLIVSLLLSFVITIDGGTVNCSAFENIIYQVTTAFPDFKPYFMLLTLLSGGVFFEETNIQNGQSSAELGVRLEFGTRTGYYECIDENTIELTDFGYIFRISKLPALGGNDAFIIQTYHFYFQNTSYDKCTGYIQSAYFTPGQDPFDTQNIPIYTEADRNLTCELLSGRHYRWPPNT</sequence>
<reference evidence="2" key="1">
    <citation type="submission" date="2021-02" db="EMBL/GenBank/DDBJ databases">
        <authorList>
            <person name="Nowell W R."/>
        </authorList>
    </citation>
    <scope>NUCLEOTIDE SEQUENCE</scope>
</reference>
<dbReference type="Proteomes" id="UP000663852">
    <property type="component" value="Unassembled WGS sequence"/>
</dbReference>
<keyword evidence="1" id="KW-0732">Signal</keyword>
<dbReference type="OrthoDB" id="9970950at2759"/>
<name>A0A815HX63_ADIRI</name>
<dbReference type="EMBL" id="CAJNOJ010000271">
    <property type="protein sequence ID" value="CAF1358220.1"/>
    <property type="molecule type" value="Genomic_DNA"/>
</dbReference>
<dbReference type="AlphaFoldDB" id="A0A815HX63"/>
<proteinExistence type="predicted"/>
<gene>
    <name evidence="2" type="ORF">EDS130_LOCUS33665</name>
</gene>
<evidence type="ECO:0000313" key="3">
    <source>
        <dbReference type="Proteomes" id="UP000663852"/>
    </source>
</evidence>
<organism evidence="2 3">
    <name type="scientific">Adineta ricciae</name>
    <name type="common">Rotifer</name>
    <dbReference type="NCBI Taxonomy" id="249248"/>
    <lineage>
        <taxon>Eukaryota</taxon>
        <taxon>Metazoa</taxon>
        <taxon>Spiralia</taxon>
        <taxon>Gnathifera</taxon>
        <taxon>Rotifera</taxon>
        <taxon>Eurotatoria</taxon>
        <taxon>Bdelloidea</taxon>
        <taxon>Adinetida</taxon>
        <taxon>Adinetidae</taxon>
        <taxon>Adineta</taxon>
    </lineage>
</organism>
<evidence type="ECO:0000256" key="1">
    <source>
        <dbReference type="SAM" id="SignalP"/>
    </source>
</evidence>
<comment type="caution">
    <text evidence="2">The sequence shown here is derived from an EMBL/GenBank/DDBJ whole genome shotgun (WGS) entry which is preliminary data.</text>
</comment>